<evidence type="ECO:0000313" key="2">
    <source>
        <dbReference type="EMBL" id="PZG19952.1"/>
    </source>
</evidence>
<organism evidence="2 3">
    <name type="scientific">Spongiactinospora gelatinilytica</name>
    <dbReference type="NCBI Taxonomy" id="2666298"/>
    <lineage>
        <taxon>Bacteria</taxon>
        <taxon>Bacillati</taxon>
        <taxon>Actinomycetota</taxon>
        <taxon>Actinomycetes</taxon>
        <taxon>Streptosporangiales</taxon>
        <taxon>Streptosporangiaceae</taxon>
        <taxon>Spongiactinospora</taxon>
    </lineage>
</organism>
<evidence type="ECO:0000256" key="1">
    <source>
        <dbReference type="SAM" id="MobiDB-lite"/>
    </source>
</evidence>
<keyword evidence="3" id="KW-1185">Reference proteome</keyword>
<proteinExistence type="predicted"/>
<dbReference type="Pfam" id="PF07676">
    <property type="entry name" value="PD40"/>
    <property type="match status" value="1"/>
</dbReference>
<gene>
    <name evidence="2" type="ORF">C1I98_37735</name>
</gene>
<name>A0A2W2E7C1_9ACTN</name>
<protein>
    <recommendedName>
        <fullName evidence="4">Lipoprotein LpqB beta-propeller domain-containing protein</fullName>
    </recommendedName>
</protein>
<dbReference type="AlphaFoldDB" id="A0A2W2E7C1"/>
<dbReference type="Proteomes" id="UP000248544">
    <property type="component" value="Unassembled WGS sequence"/>
</dbReference>
<evidence type="ECO:0000313" key="3">
    <source>
        <dbReference type="Proteomes" id="UP000248544"/>
    </source>
</evidence>
<reference evidence="2 3" key="1">
    <citation type="submission" date="2018-01" db="EMBL/GenBank/DDBJ databases">
        <title>Draft genome sequence of Sphaerisporangium sp. 7K107.</title>
        <authorList>
            <person name="Sahin N."/>
            <person name="Saygin H."/>
            <person name="Ay H."/>
        </authorList>
    </citation>
    <scope>NUCLEOTIDE SEQUENCE [LARGE SCALE GENOMIC DNA]</scope>
    <source>
        <strain evidence="2 3">7K107</strain>
    </source>
</reference>
<evidence type="ECO:0008006" key="4">
    <source>
        <dbReference type="Google" id="ProtNLM"/>
    </source>
</evidence>
<accession>A0A2W2E7C1</accession>
<comment type="caution">
    <text evidence="2">The sequence shown here is derived from an EMBL/GenBank/DDBJ whole genome shotgun (WGS) entry which is preliminary data.</text>
</comment>
<sequence>MAGRSPIAHYEGRAKEPSGHTLVRPAVHDAATGKLIAEVPLPPGVTTSWQYVAAARDNRTFAVSTLTRPGGKVRYIVVRLDDHGRAAKTLLVPGDVDHAYKVALSADGSRLAFANFDRVSIVDVVTGQRRDWNSSSNMISGLAWSPDGRRLAFAASRHGLGVLDPARPETDLIAASTIVKPHDGMPHLSSVAYSADGRSLIYSQGHEIATIPAGGGGQSRTLVRLKLPGGGMLQRFALEGTGRYALATHGPWLIRVDLEKGTARTLRDPGDFGQPAW</sequence>
<feature type="region of interest" description="Disordered" evidence="1">
    <location>
        <begin position="1"/>
        <end position="20"/>
    </location>
</feature>
<dbReference type="SUPFAM" id="SSF82171">
    <property type="entry name" value="DPP6 N-terminal domain-like"/>
    <property type="match status" value="1"/>
</dbReference>
<dbReference type="InterPro" id="IPR011042">
    <property type="entry name" value="6-blade_b-propeller_TolB-like"/>
</dbReference>
<dbReference type="EMBL" id="POUA01000618">
    <property type="protein sequence ID" value="PZG19952.1"/>
    <property type="molecule type" value="Genomic_DNA"/>
</dbReference>
<dbReference type="InterPro" id="IPR011659">
    <property type="entry name" value="WD40"/>
</dbReference>
<dbReference type="Gene3D" id="2.120.10.30">
    <property type="entry name" value="TolB, C-terminal domain"/>
    <property type="match status" value="1"/>
</dbReference>